<keyword evidence="5 8" id="KW-0863">Zinc-finger</keyword>
<feature type="region of interest" description="Disordered" evidence="10">
    <location>
        <begin position="528"/>
        <end position="552"/>
    </location>
</feature>
<evidence type="ECO:0000256" key="7">
    <source>
        <dbReference type="ARBA" id="ARBA00023242"/>
    </source>
</evidence>
<feature type="compositionally biased region" description="Low complexity" evidence="10">
    <location>
        <begin position="476"/>
        <end position="487"/>
    </location>
</feature>
<dbReference type="Pfam" id="PF00096">
    <property type="entry name" value="zf-C2H2"/>
    <property type="match status" value="3"/>
</dbReference>
<dbReference type="Proteomes" id="UP000694402">
    <property type="component" value="Unassembled WGS sequence"/>
</dbReference>
<feature type="compositionally biased region" description="Polar residues" evidence="10">
    <location>
        <begin position="557"/>
        <end position="566"/>
    </location>
</feature>
<dbReference type="InterPro" id="IPR036236">
    <property type="entry name" value="Znf_C2H2_sf"/>
</dbReference>
<dbReference type="Ensembl" id="ENSOTST00005038003.2">
    <property type="protein sequence ID" value="ENSOTSP00005035035.2"/>
    <property type="gene ID" value="ENSOTSG00005016494.2"/>
</dbReference>
<evidence type="ECO:0000256" key="6">
    <source>
        <dbReference type="ARBA" id="ARBA00022833"/>
    </source>
</evidence>
<dbReference type="PANTHER" id="PTHR24394">
    <property type="entry name" value="ZINC FINGER PROTEIN"/>
    <property type="match status" value="1"/>
</dbReference>
<dbReference type="GO" id="GO:0008270">
    <property type="term" value="F:zinc ion binding"/>
    <property type="evidence" value="ECO:0007669"/>
    <property type="project" value="UniProtKB-KW"/>
</dbReference>
<keyword evidence="6" id="KW-0862">Zinc</keyword>
<comment type="subcellular location">
    <subcellularLocation>
        <location evidence="1">Nucleus</location>
    </subcellularLocation>
</comment>
<feature type="compositionally biased region" description="Polar residues" evidence="10">
    <location>
        <begin position="394"/>
        <end position="404"/>
    </location>
</feature>
<dbReference type="GO" id="GO:0000981">
    <property type="term" value="F:DNA-binding transcription factor activity, RNA polymerase II-specific"/>
    <property type="evidence" value="ECO:0007669"/>
    <property type="project" value="TreeGrafter"/>
</dbReference>
<evidence type="ECO:0000256" key="4">
    <source>
        <dbReference type="ARBA" id="ARBA00022737"/>
    </source>
</evidence>
<keyword evidence="7" id="KW-0539">Nucleus</keyword>
<proteinExistence type="inferred from homology"/>
<evidence type="ECO:0000256" key="1">
    <source>
        <dbReference type="ARBA" id="ARBA00004123"/>
    </source>
</evidence>
<evidence type="ECO:0000256" key="10">
    <source>
        <dbReference type="SAM" id="MobiDB-lite"/>
    </source>
</evidence>
<dbReference type="PROSITE" id="PS50157">
    <property type="entry name" value="ZINC_FINGER_C2H2_2"/>
    <property type="match status" value="3"/>
</dbReference>
<comment type="similarity">
    <text evidence="2">Belongs to the krueppel C2H2-type zinc-finger protein family.</text>
</comment>
<dbReference type="GO" id="GO:0005634">
    <property type="term" value="C:nucleus"/>
    <property type="evidence" value="ECO:0007669"/>
    <property type="project" value="UniProtKB-SubCell"/>
</dbReference>
<evidence type="ECO:0000256" key="8">
    <source>
        <dbReference type="PROSITE-ProRule" id="PRU00042"/>
    </source>
</evidence>
<evidence type="ECO:0000256" key="5">
    <source>
        <dbReference type="ARBA" id="ARBA00022771"/>
    </source>
</evidence>
<feature type="region of interest" description="Disordered" evidence="10">
    <location>
        <begin position="557"/>
        <end position="576"/>
    </location>
</feature>
<dbReference type="Gene3D" id="3.30.160.60">
    <property type="entry name" value="Classic Zinc Finger"/>
    <property type="match status" value="3"/>
</dbReference>
<feature type="domain" description="C2H2-type" evidence="11">
    <location>
        <begin position="584"/>
        <end position="611"/>
    </location>
</feature>
<dbReference type="GeneTree" id="ENSGT00940000164807"/>
<dbReference type="SMART" id="SM00355">
    <property type="entry name" value="ZnF_C2H2"/>
    <property type="match status" value="3"/>
</dbReference>
<keyword evidence="13" id="KW-1185">Reference proteome</keyword>
<dbReference type="SUPFAM" id="SSF57667">
    <property type="entry name" value="beta-beta-alpha zinc fingers"/>
    <property type="match status" value="2"/>
</dbReference>
<feature type="compositionally biased region" description="Polar residues" evidence="10">
    <location>
        <begin position="528"/>
        <end position="540"/>
    </location>
</feature>
<evidence type="ECO:0000256" key="9">
    <source>
        <dbReference type="SAM" id="Coils"/>
    </source>
</evidence>
<keyword evidence="4" id="KW-0677">Repeat</keyword>
<protein>
    <recommendedName>
        <fullName evidence="11">C2H2-type domain-containing protein</fullName>
    </recommendedName>
</protein>
<keyword evidence="9" id="KW-0175">Coiled coil</keyword>
<evidence type="ECO:0000256" key="3">
    <source>
        <dbReference type="ARBA" id="ARBA00022723"/>
    </source>
</evidence>
<dbReference type="PROSITE" id="PS00028">
    <property type="entry name" value="ZINC_FINGER_C2H2_1"/>
    <property type="match status" value="3"/>
</dbReference>
<gene>
    <name evidence="12" type="primary">LOC112232365</name>
</gene>
<evidence type="ECO:0000256" key="2">
    <source>
        <dbReference type="ARBA" id="ARBA00006991"/>
    </source>
</evidence>
<evidence type="ECO:0000313" key="13">
    <source>
        <dbReference type="Proteomes" id="UP000694402"/>
    </source>
</evidence>
<feature type="compositionally biased region" description="Basic and acidic residues" evidence="10">
    <location>
        <begin position="148"/>
        <end position="163"/>
    </location>
</feature>
<feature type="compositionally biased region" description="Polar residues" evidence="10">
    <location>
        <begin position="442"/>
        <end position="451"/>
    </location>
</feature>
<reference evidence="12" key="1">
    <citation type="submission" date="2025-08" db="UniProtKB">
        <authorList>
            <consortium name="Ensembl"/>
        </authorList>
    </citation>
    <scope>IDENTIFICATION</scope>
</reference>
<feature type="domain" description="C2H2-type" evidence="11">
    <location>
        <begin position="612"/>
        <end position="639"/>
    </location>
</feature>
<dbReference type="PANTHER" id="PTHR24394:SF44">
    <property type="entry name" value="ZINC FINGER PROTEIN 271-LIKE"/>
    <property type="match status" value="1"/>
</dbReference>
<dbReference type="AlphaFoldDB" id="A0A8C8FH43"/>
<feature type="region of interest" description="Disordered" evidence="10">
    <location>
        <begin position="213"/>
        <end position="248"/>
    </location>
</feature>
<feature type="coiled-coil region" evidence="9">
    <location>
        <begin position="41"/>
        <end position="68"/>
    </location>
</feature>
<evidence type="ECO:0000313" key="12">
    <source>
        <dbReference type="Ensembl" id="ENSOTSP00005035035.2"/>
    </source>
</evidence>
<dbReference type="FunFam" id="3.30.160.60:FF:000100">
    <property type="entry name" value="Zinc finger 45-like"/>
    <property type="match status" value="2"/>
</dbReference>
<feature type="region of interest" description="Disordered" evidence="10">
    <location>
        <begin position="143"/>
        <end position="164"/>
    </location>
</feature>
<feature type="domain" description="C2H2-type" evidence="11">
    <location>
        <begin position="640"/>
        <end position="663"/>
    </location>
</feature>
<keyword evidence="3" id="KW-0479">Metal-binding</keyword>
<feature type="compositionally biased region" description="Polar residues" evidence="10">
    <location>
        <begin position="414"/>
        <end position="423"/>
    </location>
</feature>
<dbReference type="FunFam" id="3.30.160.60:FF:000383">
    <property type="entry name" value="Uncharacterized protein"/>
    <property type="match status" value="1"/>
</dbReference>
<evidence type="ECO:0000259" key="11">
    <source>
        <dbReference type="PROSITE" id="PS50157"/>
    </source>
</evidence>
<feature type="region of interest" description="Disordered" evidence="10">
    <location>
        <begin position="372"/>
        <end position="512"/>
    </location>
</feature>
<dbReference type="InterPro" id="IPR013087">
    <property type="entry name" value="Znf_C2H2_type"/>
</dbReference>
<feature type="compositionally biased region" description="Basic and acidic residues" evidence="10">
    <location>
        <begin position="425"/>
        <end position="439"/>
    </location>
</feature>
<accession>A0A8C8FH43</accession>
<sequence length="663" mass="73053">MADCMVFHTQIASVMEMLANAAVAEICKLVDDDYAVFRLEITQSQKENRGLRRKLQLLELKVARERAERTIRERVLASRPNSVKILDRYRGIARGEGHLGGGHRSFVKPAGHNTWRDDQPTAIGEGNGTSTQDVIVIESAEAAGPGVKLERSEGEEDPQHSRDIQPGAVAGVAHPVVTEDLATAAAPQTRIRRSITEEEVGPEVLLVKEEGCEEGLGNPEGTMIIEDNQTTPPEPTEEPAEQHRTTHSLTESVDMEDGKSDLLLVKEETIEDGPESIDLLSGLKMGEQGCWLEDNRGKWAAIMDSQTQTGAAKGPVDNITKQARTRGDIVESAVHEDLLISGVAGGRDWTSETDGHKPWLRIRTLDQEPSLLLPELEPGPNHEEQRLHHHTEHNQWTGGLNNLSPGGHQRDRGSSLQPRPSSHSRCKDEAGPGADRDRPSCSYDTNTTVSMMNRAGHPGLQSSPRVMGDPPGGSRTGSLSSPSGSHLTPDDWVHRKPRPGSSLPQLPHGYHTNTDRVRMGVHHKKYQADNTAHNPNNTETMARGQGGSSKTNQMRVVAPASTSSGVIWSKRGRPNIKTDNNKPYTCPTCGKCFAEANYVKIHQRVHTGEKPFSCTQCHMRFSEAGTLKRHQRVHTGEKPYSCPQCEKRFSHQHHLKRHLKVHT</sequence>
<reference evidence="12" key="2">
    <citation type="submission" date="2025-09" db="UniProtKB">
        <authorList>
            <consortium name="Ensembl"/>
        </authorList>
    </citation>
    <scope>IDENTIFICATION</scope>
</reference>
<organism evidence="12 13">
    <name type="scientific">Oncorhynchus tshawytscha</name>
    <name type="common">Chinook salmon</name>
    <name type="synonym">Salmo tshawytscha</name>
    <dbReference type="NCBI Taxonomy" id="74940"/>
    <lineage>
        <taxon>Eukaryota</taxon>
        <taxon>Metazoa</taxon>
        <taxon>Chordata</taxon>
        <taxon>Craniata</taxon>
        <taxon>Vertebrata</taxon>
        <taxon>Euteleostomi</taxon>
        <taxon>Actinopterygii</taxon>
        <taxon>Neopterygii</taxon>
        <taxon>Teleostei</taxon>
        <taxon>Protacanthopterygii</taxon>
        <taxon>Salmoniformes</taxon>
        <taxon>Salmonidae</taxon>
        <taxon>Salmoninae</taxon>
        <taxon>Oncorhynchus</taxon>
    </lineage>
</organism>
<name>A0A8C8FH43_ONCTS</name>